<protein>
    <submittedName>
        <fullName evidence="1">Uncharacterized protein</fullName>
    </submittedName>
</protein>
<comment type="caution">
    <text evidence="1">The sequence shown here is derived from an EMBL/GenBank/DDBJ whole genome shotgun (WGS) entry which is preliminary data.</text>
</comment>
<organism evidence="1 2">
    <name type="scientific">Methanocorpusculum petauri</name>
    <dbReference type="NCBI Taxonomy" id="3002863"/>
    <lineage>
        <taxon>Archaea</taxon>
        <taxon>Methanobacteriati</taxon>
        <taxon>Methanobacteriota</taxon>
        <taxon>Stenosarchaea group</taxon>
        <taxon>Methanomicrobia</taxon>
        <taxon>Methanomicrobiales</taxon>
        <taxon>Methanocorpusculaceae</taxon>
        <taxon>Methanocorpusculum</taxon>
    </lineage>
</organism>
<evidence type="ECO:0000313" key="2">
    <source>
        <dbReference type="Proteomes" id="UP001141422"/>
    </source>
</evidence>
<gene>
    <name evidence="1" type="ORF">O0S10_03930</name>
</gene>
<name>A0ABT4IF67_9EURY</name>
<keyword evidence="2" id="KW-1185">Reference proteome</keyword>
<accession>A0ABT4IF67</accession>
<dbReference type="EMBL" id="JAPTGB010000006">
    <property type="protein sequence ID" value="MCZ0860378.1"/>
    <property type="molecule type" value="Genomic_DNA"/>
</dbReference>
<sequence length="58" mass="6348">MQSQVDVTNSGRFTLANRCILTTSTERGSGGGVYVNGTFTLSCGTRQQPHRWLNEKGE</sequence>
<dbReference type="RefSeq" id="WP_268924594.1">
    <property type="nucleotide sequence ID" value="NZ_JAPTGB010000006.1"/>
</dbReference>
<reference evidence="1" key="1">
    <citation type="submission" date="2022-12" db="EMBL/GenBank/DDBJ databases">
        <title>Isolation and characterisation of novel Methanocorpusculum spp. from native Australian herbivores indicates the genus is ancestrally host-associated.</title>
        <authorList>
            <person name="Volmer J.G."/>
            <person name="Soo R.M."/>
            <person name="Evans P.N."/>
            <person name="Hoedt E.C."/>
            <person name="Astorga Alsina A.L."/>
            <person name="Woodcroft B.J."/>
            <person name="Tyson G.W."/>
            <person name="Hugenholtz P."/>
            <person name="Morrison M."/>
        </authorList>
    </citation>
    <scope>NUCLEOTIDE SEQUENCE</scope>
    <source>
        <strain evidence="1">MG</strain>
    </source>
</reference>
<dbReference type="Proteomes" id="UP001141422">
    <property type="component" value="Unassembled WGS sequence"/>
</dbReference>
<evidence type="ECO:0000313" key="1">
    <source>
        <dbReference type="EMBL" id="MCZ0860378.1"/>
    </source>
</evidence>
<proteinExistence type="predicted"/>